<dbReference type="Gene3D" id="1.20.1250.20">
    <property type="entry name" value="MFS general substrate transporter like domains"/>
    <property type="match status" value="2"/>
</dbReference>
<protein>
    <submittedName>
        <fullName evidence="2">Uncharacterized protein</fullName>
    </submittedName>
</protein>
<dbReference type="OrthoDB" id="6509908at2759"/>
<dbReference type="PANTHER" id="PTHR11360">
    <property type="entry name" value="MONOCARBOXYLATE TRANSPORTER"/>
    <property type="match status" value="1"/>
</dbReference>
<feature type="transmembrane region" description="Helical" evidence="1">
    <location>
        <begin position="513"/>
        <end position="532"/>
    </location>
</feature>
<evidence type="ECO:0000256" key="1">
    <source>
        <dbReference type="SAM" id="Phobius"/>
    </source>
</evidence>
<feature type="transmembrane region" description="Helical" evidence="1">
    <location>
        <begin position="53"/>
        <end position="79"/>
    </location>
</feature>
<feature type="transmembrane region" description="Helical" evidence="1">
    <location>
        <begin position="180"/>
        <end position="200"/>
    </location>
</feature>
<proteinExistence type="predicted"/>
<feature type="transmembrane region" description="Helical" evidence="1">
    <location>
        <begin position="477"/>
        <end position="501"/>
    </location>
</feature>
<accession>A0A9N9TI07</accession>
<sequence>MRSNRSIPVSQLGRLPKSKSRTAIRRDTRSVNLPVADLHNLEHYIVIPPDGGYGWVIVAVSFIAYFLIDGIGYTFGIFLSELSKEFHVHPADVAVISSYLDGFYYVTGPISCALCNRYGFRFVGMLGGLAAAGIFVSASYSEDFFIFTILIGGCMGVAFNFIYTSALLIVGFYFERYRALATSISVTGSSVGLMVLPTLFTVFEPKILDWRWKFRIIAASFLFLTLLIIAYKPLAPTKLLEQTPFQLKTDDSNSYLLEPNESGMGIKRIFDNYHNAVYPTIADYAANLESHARKPDEPFKFLAILPETSRSESMFRELSADDDGSAYRDDESLDSHQHPTCIFISCFRICRNNQNRKIGCKVTPPYASTRCRSKCCRKRNIFGTVEHINRPLYRDDILFQGSLATLPEYNYGRSRITIPVQFSQPASRLIRNISYHMSVSRVISYKDITEQNKCKCCPESILRVLVTMFDFKLFKSIAFCLITLSGFLTMMGLYIPFIFIVERARELKFKEPWPTQLLTALGVANMAGRIFCGTMSTSPKIDAMVLTWFTLLLGGFAVLAAAYARALISYVVMVVTFGFCVASFSTLRTVLLVDIVGLENLTNSFGISILFYGVAVFVGVPLSANLVAAYGTYRYCFMLAGAVIFSSGIILLPVNRINRYERNKRRHTVQFDEQIVF</sequence>
<dbReference type="AlphaFoldDB" id="A0A9N9TI07"/>
<feature type="transmembrane region" description="Helical" evidence="1">
    <location>
        <begin position="632"/>
        <end position="654"/>
    </location>
</feature>
<feature type="transmembrane region" description="Helical" evidence="1">
    <location>
        <begin position="605"/>
        <end position="626"/>
    </location>
</feature>
<organism evidence="2 3">
    <name type="scientific">Phyllotreta striolata</name>
    <name type="common">Striped flea beetle</name>
    <name type="synonym">Crioceris striolata</name>
    <dbReference type="NCBI Taxonomy" id="444603"/>
    <lineage>
        <taxon>Eukaryota</taxon>
        <taxon>Metazoa</taxon>
        <taxon>Ecdysozoa</taxon>
        <taxon>Arthropoda</taxon>
        <taxon>Hexapoda</taxon>
        <taxon>Insecta</taxon>
        <taxon>Pterygota</taxon>
        <taxon>Neoptera</taxon>
        <taxon>Endopterygota</taxon>
        <taxon>Coleoptera</taxon>
        <taxon>Polyphaga</taxon>
        <taxon>Cucujiformia</taxon>
        <taxon>Chrysomeloidea</taxon>
        <taxon>Chrysomelidae</taxon>
        <taxon>Galerucinae</taxon>
        <taxon>Alticini</taxon>
        <taxon>Phyllotreta</taxon>
    </lineage>
</organism>
<evidence type="ECO:0000313" key="2">
    <source>
        <dbReference type="EMBL" id="CAG9858508.1"/>
    </source>
</evidence>
<feature type="transmembrane region" description="Helical" evidence="1">
    <location>
        <begin position="544"/>
        <end position="564"/>
    </location>
</feature>
<keyword evidence="1" id="KW-0472">Membrane</keyword>
<dbReference type="InterPro" id="IPR050327">
    <property type="entry name" value="Proton-linked_MCT"/>
</dbReference>
<gene>
    <name evidence="2" type="ORF">PHYEVI_LOCUS4897</name>
</gene>
<dbReference type="InterPro" id="IPR011701">
    <property type="entry name" value="MFS"/>
</dbReference>
<feature type="transmembrane region" description="Helical" evidence="1">
    <location>
        <begin position="570"/>
        <end position="593"/>
    </location>
</feature>
<dbReference type="EMBL" id="OU900095">
    <property type="protein sequence ID" value="CAG9858508.1"/>
    <property type="molecule type" value="Genomic_DNA"/>
</dbReference>
<dbReference type="GO" id="GO:0008028">
    <property type="term" value="F:monocarboxylic acid transmembrane transporter activity"/>
    <property type="evidence" value="ECO:0007669"/>
    <property type="project" value="TreeGrafter"/>
</dbReference>
<dbReference type="SUPFAM" id="SSF103473">
    <property type="entry name" value="MFS general substrate transporter"/>
    <property type="match status" value="1"/>
</dbReference>
<feature type="transmembrane region" description="Helical" evidence="1">
    <location>
        <begin position="144"/>
        <end position="173"/>
    </location>
</feature>
<reference evidence="2" key="1">
    <citation type="submission" date="2022-01" db="EMBL/GenBank/DDBJ databases">
        <authorList>
            <person name="King R."/>
        </authorList>
    </citation>
    <scope>NUCLEOTIDE SEQUENCE</scope>
</reference>
<dbReference type="Proteomes" id="UP001153712">
    <property type="component" value="Chromosome 2"/>
</dbReference>
<dbReference type="Pfam" id="PF07690">
    <property type="entry name" value="MFS_1"/>
    <property type="match status" value="2"/>
</dbReference>
<feature type="transmembrane region" description="Helical" evidence="1">
    <location>
        <begin position="212"/>
        <end position="231"/>
    </location>
</feature>
<evidence type="ECO:0000313" key="3">
    <source>
        <dbReference type="Proteomes" id="UP001153712"/>
    </source>
</evidence>
<dbReference type="InterPro" id="IPR036259">
    <property type="entry name" value="MFS_trans_sf"/>
</dbReference>
<name>A0A9N9TI07_PHYSR</name>
<feature type="transmembrane region" description="Helical" evidence="1">
    <location>
        <begin position="118"/>
        <end position="138"/>
    </location>
</feature>
<keyword evidence="1" id="KW-0812">Transmembrane</keyword>
<dbReference type="PANTHER" id="PTHR11360:SF238">
    <property type="entry name" value="SD10469P"/>
    <property type="match status" value="1"/>
</dbReference>
<keyword evidence="3" id="KW-1185">Reference proteome</keyword>
<keyword evidence="1" id="KW-1133">Transmembrane helix</keyword>